<keyword evidence="7" id="KW-0408">Iron</keyword>
<evidence type="ECO:0000256" key="4">
    <source>
        <dbReference type="ARBA" id="ARBA00022853"/>
    </source>
</evidence>
<keyword evidence="16" id="KW-1185">Reference proteome</keyword>
<dbReference type="InterPro" id="IPR041667">
    <property type="entry name" value="Cupin_8"/>
</dbReference>
<dbReference type="SMART" id="SM00558">
    <property type="entry name" value="JmjC"/>
    <property type="match status" value="1"/>
</dbReference>
<dbReference type="EMBL" id="BMAW01047363">
    <property type="protein sequence ID" value="GFS60388.1"/>
    <property type="molecule type" value="Genomic_DNA"/>
</dbReference>
<comment type="caution">
    <text evidence="15">The sequence shown here is derived from an EMBL/GenBank/DDBJ whole genome shotgun (WGS) entry which is preliminary data.</text>
</comment>
<evidence type="ECO:0000313" key="16">
    <source>
        <dbReference type="Proteomes" id="UP000887013"/>
    </source>
</evidence>
<evidence type="ECO:0000256" key="7">
    <source>
        <dbReference type="ARBA" id="ARBA00023004"/>
    </source>
</evidence>
<evidence type="ECO:0000256" key="13">
    <source>
        <dbReference type="ARBA" id="ARBA00049800"/>
    </source>
</evidence>
<reference evidence="15" key="1">
    <citation type="submission" date="2020-08" db="EMBL/GenBank/DDBJ databases">
        <title>Multicomponent nature underlies the extraordinary mechanical properties of spider dragline silk.</title>
        <authorList>
            <person name="Kono N."/>
            <person name="Nakamura H."/>
            <person name="Mori M."/>
            <person name="Yoshida Y."/>
            <person name="Ohtoshi R."/>
            <person name="Malay A.D."/>
            <person name="Moran D.A.P."/>
            <person name="Tomita M."/>
            <person name="Numata K."/>
            <person name="Arakawa K."/>
        </authorList>
    </citation>
    <scope>NUCLEOTIDE SEQUENCE</scope>
</reference>
<keyword evidence="6" id="KW-0560">Oxidoreductase</keyword>
<sequence>MTTNAKFRFDLFESNIAAVLQDCSYINLPFELPGVNDEVNDLLTNCGKLFFQDTTATSDLLQCETDSKIILDIAWEKMNTGHWKDVDTNWRYVYTLASLFKVLCLLARSDSNKIDIIKACDMGLLMGAPLMKNILSRIASKVSSMTIMEKNQDFISKAKKWKMSPISEDISLKNEVKVEKKLSQEDFIKNYMEKSCPVVLIDGIKNWPALSSKPWSIEYILEKARYRTVPIEIGSKYTDDNWTQKLMTIEDFVEKYITNKSQQKEVGYLAQHNLFDQIPEFFEDIELPSYITKKDDVDISVYFGPDGTISPLHFDPKYNLLAQVMGEKYIRLYSEDQTEFLYPRHNTWLSNTSQVDIDNPDSESFPLFSQATYQECVLKAGQLLFIPPKYWHYVRSLSNNQAIQMCCEKGSLLTRESDFIVIAFKKDHWLAKTKGEVGKKEDIIIA</sequence>
<organism evidence="15 16">
    <name type="scientific">Nephila pilipes</name>
    <name type="common">Giant wood spider</name>
    <name type="synonym">Nephila maculata</name>
    <dbReference type="NCBI Taxonomy" id="299642"/>
    <lineage>
        <taxon>Eukaryota</taxon>
        <taxon>Metazoa</taxon>
        <taxon>Ecdysozoa</taxon>
        <taxon>Arthropoda</taxon>
        <taxon>Chelicerata</taxon>
        <taxon>Arachnida</taxon>
        <taxon>Araneae</taxon>
        <taxon>Araneomorphae</taxon>
        <taxon>Entelegynae</taxon>
        <taxon>Araneoidea</taxon>
        <taxon>Nephilidae</taxon>
        <taxon>Nephila</taxon>
    </lineage>
</organism>
<keyword evidence="11" id="KW-0539">Nucleus</keyword>
<dbReference type="Pfam" id="PF13621">
    <property type="entry name" value="Cupin_8"/>
    <property type="match status" value="1"/>
</dbReference>
<evidence type="ECO:0000256" key="6">
    <source>
        <dbReference type="ARBA" id="ARBA00023002"/>
    </source>
</evidence>
<gene>
    <name evidence="15" type="primary">kdm8</name>
    <name evidence="15" type="ORF">NPIL_108491</name>
</gene>
<dbReference type="GO" id="GO:0046872">
    <property type="term" value="F:metal ion binding"/>
    <property type="evidence" value="ECO:0007669"/>
    <property type="project" value="UniProtKB-KW"/>
</dbReference>
<dbReference type="PROSITE" id="PS51184">
    <property type="entry name" value="JMJC"/>
    <property type="match status" value="1"/>
</dbReference>
<comment type="cofactor">
    <cofactor evidence="1">
        <name>Fe(2+)</name>
        <dbReference type="ChEBI" id="CHEBI:29033"/>
    </cofactor>
</comment>
<name>A0A8X6IUZ2_NEPPI</name>
<keyword evidence="9" id="KW-0090">Biological rhythms</keyword>
<dbReference type="SUPFAM" id="SSF51197">
    <property type="entry name" value="Clavaminate synthase-like"/>
    <property type="match status" value="1"/>
</dbReference>
<dbReference type="Proteomes" id="UP000887013">
    <property type="component" value="Unassembled WGS sequence"/>
</dbReference>
<keyword evidence="4" id="KW-0156">Chromatin regulator</keyword>
<keyword evidence="10" id="KW-0804">Transcription</keyword>
<evidence type="ECO:0000256" key="9">
    <source>
        <dbReference type="ARBA" id="ARBA00023108"/>
    </source>
</evidence>
<dbReference type="PANTHER" id="PTHR12461:SF106">
    <property type="entry name" value="BIFUNCTIONAL PEPTIDASE AND ARGINYL-HYDROXYLASE JMJD5"/>
    <property type="match status" value="1"/>
</dbReference>
<accession>A0A8X6IUZ2</accession>
<evidence type="ECO:0000313" key="15">
    <source>
        <dbReference type="EMBL" id="GFS60388.1"/>
    </source>
</evidence>
<dbReference type="PANTHER" id="PTHR12461">
    <property type="entry name" value="HYPOXIA-INDUCIBLE FACTOR 1 ALPHA INHIBITOR-RELATED"/>
    <property type="match status" value="1"/>
</dbReference>
<dbReference type="Gene3D" id="2.60.120.650">
    <property type="entry name" value="Cupin"/>
    <property type="match status" value="1"/>
</dbReference>
<keyword evidence="5" id="KW-0223">Dioxygenase</keyword>
<dbReference type="InterPro" id="IPR003347">
    <property type="entry name" value="JmjC_dom"/>
</dbReference>
<evidence type="ECO:0000256" key="8">
    <source>
        <dbReference type="ARBA" id="ARBA00023015"/>
    </source>
</evidence>
<evidence type="ECO:0000256" key="1">
    <source>
        <dbReference type="ARBA" id="ARBA00001954"/>
    </source>
</evidence>
<keyword evidence="3" id="KW-0479">Metal-binding</keyword>
<dbReference type="OrthoDB" id="47172at2759"/>
<keyword evidence="12" id="KW-0131">Cell cycle</keyword>
<evidence type="ECO:0000259" key="14">
    <source>
        <dbReference type="PROSITE" id="PS51184"/>
    </source>
</evidence>
<feature type="domain" description="JmjC" evidence="14">
    <location>
        <begin position="267"/>
        <end position="422"/>
    </location>
</feature>
<dbReference type="Pfam" id="PF24472">
    <property type="entry name" value="ARM_KDM8_N"/>
    <property type="match status" value="1"/>
</dbReference>
<dbReference type="InterPro" id="IPR056520">
    <property type="entry name" value="ARM_KDM8_N"/>
</dbReference>
<evidence type="ECO:0000256" key="12">
    <source>
        <dbReference type="ARBA" id="ARBA00023306"/>
    </source>
</evidence>
<protein>
    <recommendedName>
        <fullName evidence="13">JmjC domain-containing protein 5</fullName>
    </recommendedName>
</protein>
<keyword evidence="8" id="KW-0805">Transcription regulation</keyword>
<evidence type="ECO:0000256" key="11">
    <source>
        <dbReference type="ARBA" id="ARBA00023242"/>
    </source>
</evidence>
<dbReference type="GO" id="GO:0051864">
    <property type="term" value="F:histone H3K36 demethylase activity"/>
    <property type="evidence" value="ECO:0007669"/>
    <property type="project" value="TreeGrafter"/>
</dbReference>
<comment type="subcellular location">
    <subcellularLocation>
        <location evidence="2">Nucleus</location>
    </subcellularLocation>
</comment>
<evidence type="ECO:0000256" key="5">
    <source>
        <dbReference type="ARBA" id="ARBA00022964"/>
    </source>
</evidence>
<dbReference type="GO" id="GO:0005634">
    <property type="term" value="C:nucleus"/>
    <property type="evidence" value="ECO:0007669"/>
    <property type="project" value="UniProtKB-SubCell"/>
</dbReference>
<evidence type="ECO:0000256" key="3">
    <source>
        <dbReference type="ARBA" id="ARBA00022723"/>
    </source>
</evidence>
<dbReference type="AlphaFoldDB" id="A0A8X6IUZ2"/>
<dbReference type="GO" id="GO:0048511">
    <property type="term" value="P:rhythmic process"/>
    <property type="evidence" value="ECO:0007669"/>
    <property type="project" value="UniProtKB-KW"/>
</dbReference>
<proteinExistence type="predicted"/>
<evidence type="ECO:0000256" key="2">
    <source>
        <dbReference type="ARBA" id="ARBA00004123"/>
    </source>
</evidence>
<evidence type="ECO:0000256" key="10">
    <source>
        <dbReference type="ARBA" id="ARBA00023163"/>
    </source>
</evidence>